<feature type="domain" description="ZP" evidence="2">
    <location>
        <begin position="1"/>
        <end position="184"/>
    </location>
</feature>
<dbReference type="PANTHER" id="PTHR22907:SF51">
    <property type="entry name" value="CUTICLIN-1"/>
    <property type="match status" value="1"/>
</dbReference>
<keyword evidence="1" id="KW-0732">Signal</keyword>
<dbReference type="Pfam" id="PF25301">
    <property type="entry name" value="CUT_C"/>
    <property type="match status" value="1"/>
</dbReference>
<dbReference type="Proteomes" id="UP000036681">
    <property type="component" value="Unplaced"/>
</dbReference>
<reference evidence="4" key="1">
    <citation type="submission" date="2017-02" db="UniProtKB">
        <authorList>
            <consortium name="WormBaseParasite"/>
        </authorList>
    </citation>
    <scope>IDENTIFICATION</scope>
</reference>
<dbReference type="AlphaFoldDB" id="A0A0M3IRQ3"/>
<dbReference type="InterPro" id="IPR042235">
    <property type="entry name" value="ZP-C_dom"/>
</dbReference>
<evidence type="ECO:0000313" key="3">
    <source>
        <dbReference type="Proteomes" id="UP000036681"/>
    </source>
</evidence>
<dbReference type="PANTHER" id="PTHR22907">
    <property type="entry name" value="GH04558P"/>
    <property type="match status" value="1"/>
</dbReference>
<proteinExistence type="predicted"/>
<dbReference type="InterPro" id="IPR001507">
    <property type="entry name" value="ZP_dom"/>
</dbReference>
<protein>
    <submittedName>
        <fullName evidence="4">ZP domain-containing protein</fullName>
    </submittedName>
</protein>
<keyword evidence="3" id="KW-1185">Reference proteome</keyword>
<evidence type="ECO:0000256" key="1">
    <source>
        <dbReference type="ARBA" id="ARBA00022729"/>
    </source>
</evidence>
<dbReference type="PROSITE" id="PS51034">
    <property type="entry name" value="ZP_2"/>
    <property type="match status" value="1"/>
</dbReference>
<dbReference type="WBParaSite" id="ALUE_0002143101-mRNA-1">
    <property type="protein sequence ID" value="ALUE_0002143101-mRNA-1"/>
    <property type="gene ID" value="ALUE_0002143101"/>
</dbReference>
<dbReference type="SMART" id="SM00241">
    <property type="entry name" value="ZP"/>
    <property type="match status" value="1"/>
</dbReference>
<name>A0A0M3IRQ3_ASCLU</name>
<dbReference type="Gene3D" id="2.60.40.4100">
    <property type="entry name" value="Zona pellucida, ZP-C domain"/>
    <property type="match status" value="1"/>
</dbReference>
<evidence type="ECO:0000259" key="2">
    <source>
        <dbReference type="PROSITE" id="PS51034"/>
    </source>
</evidence>
<dbReference type="InterPro" id="IPR051962">
    <property type="entry name" value="Cuticlin"/>
</dbReference>
<accession>A0A0M3IRQ3</accession>
<dbReference type="InterPro" id="IPR057475">
    <property type="entry name" value="CUT_C"/>
</dbReference>
<sequence>MEADKTVNQQIEKFQFLTKVDRVYNIQCFYMEADKTVNQQIEVAELATALVSMFLPMPICRYEILSGGPDGTPVFFAIVGQQVYHKWTCDSEYQDTFCMVVHSCIVDDGRGKQVEMIDANGCAIDKHVLANLDYPTDLMAAQEAHVFKYADRTALFFQCQISVTLKEKGTSCTRPSCREPARQKRYSFHISFAFFIEGRGDPLNPRNNFKALREVHSGLSSSIQF</sequence>
<evidence type="ECO:0000313" key="4">
    <source>
        <dbReference type="WBParaSite" id="ALUE_0002143101-mRNA-1"/>
    </source>
</evidence>
<organism evidence="3 4">
    <name type="scientific">Ascaris lumbricoides</name>
    <name type="common">Giant roundworm</name>
    <dbReference type="NCBI Taxonomy" id="6252"/>
    <lineage>
        <taxon>Eukaryota</taxon>
        <taxon>Metazoa</taxon>
        <taxon>Ecdysozoa</taxon>
        <taxon>Nematoda</taxon>
        <taxon>Chromadorea</taxon>
        <taxon>Rhabditida</taxon>
        <taxon>Spirurina</taxon>
        <taxon>Ascaridomorpha</taxon>
        <taxon>Ascaridoidea</taxon>
        <taxon>Ascarididae</taxon>
        <taxon>Ascaris</taxon>
    </lineage>
</organism>